<dbReference type="CDD" id="cd14789">
    <property type="entry name" value="Tiki"/>
    <property type="match status" value="1"/>
</dbReference>
<dbReference type="Proteomes" id="UP000663942">
    <property type="component" value="Chromosome"/>
</dbReference>
<dbReference type="InterPro" id="IPR047111">
    <property type="entry name" value="YbaP-like"/>
</dbReference>
<dbReference type="InterPro" id="IPR002816">
    <property type="entry name" value="TraB/PrgY/GumN_fam"/>
</dbReference>
<organism evidence="2 3">
    <name type="scientific">Brevundimonas pondensis</name>
    <dbReference type="NCBI Taxonomy" id="2774189"/>
    <lineage>
        <taxon>Bacteria</taxon>
        <taxon>Pseudomonadati</taxon>
        <taxon>Pseudomonadota</taxon>
        <taxon>Alphaproteobacteria</taxon>
        <taxon>Caulobacterales</taxon>
        <taxon>Caulobacteraceae</taxon>
        <taxon>Brevundimonas</taxon>
    </lineage>
</organism>
<sequence length="326" mass="34189">MTCANRMGRTASHVSRLALGACAALAASAALAAFPGAAHAQQAAAPAPAAAVAPIPRAEGAGPPLWVVRDADSTVYLFGTVHVLRPGTAWGSDKVDAAFASASDVWVEIANQDDQAAVMPVIQQHGVDPSRPLSSILTPEDFAAFDKVAQANGATGAALDAYRPWLAAFLISMSPATNAGYRPDAGADKTLMDRARAEGKTLHGFETADIQVRLIAGMSEEAQIAYLNHYVRNGDGVVANLDQTVAAWLKGDAAEVGRLNRLSTRDVHEDIHRAALIVRNADWTDQIETMMKGSGAAFVAVGAAHLADQDSVIDMLKARGYTVERL</sequence>
<feature type="signal peptide" evidence="1">
    <location>
        <begin position="1"/>
        <end position="32"/>
    </location>
</feature>
<dbReference type="Pfam" id="PF01963">
    <property type="entry name" value="TraB_PrgY_gumN"/>
    <property type="match status" value="1"/>
</dbReference>
<gene>
    <name evidence="2" type="ORF">IFE19_03470</name>
</gene>
<proteinExistence type="predicted"/>
<dbReference type="RefSeq" id="WP_207825691.1">
    <property type="nucleotide sequence ID" value="NZ_CP062006.1"/>
</dbReference>
<dbReference type="PANTHER" id="PTHR40590:SF1">
    <property type="entry name" value="CYTOPLASMIC PROTEIN"/>
    <property type="match status" value="1"/>
</dbReference>
<keyword evidence="1" id="KW-0732">Signal</keyword>
<accession>A0ABX7SN53</accession>
<evidence type="ECO:0000313" key="3">
    <source>
        <dbReference type="Proteomes" id="UP000663942"/>
    </source>
</evidence>
<name>A0ABX7SN53_9CAUL</name>
<keyword evidence="3" id="KW-1185">Reference proteome</keyword>
<protein>
    <submittedName>
        <fullName evidence="2">TraB/GumN family protein</fullName>
    </submittedName>
</protein>
<dbReference type="EMBL" id="CP062006">
    <property type="protein sequence ID" value="QTC88463.1"/>
    <property type="molecule type" value="Genomic_DNA"/>
</dbReference>
<feature type="chain" id="PRO_5046444824" evidence="1">
    <location>
        <begin position="33"/>
        <end position="326"/>
    </location>
</feature>
<reference evidence="2 3" key="1">
    <citation type="submission" date="2020-09" db="EMBL/GenBank/DDBJ databases">
        <title>Brevundimonas sp. LVF1 isolated from an oligotrophic pond in Goettingen, Germany.</title>
        <authorList>
            <person name="Friedrich I."/>
            <person name="Klassen A."/>
            <person name="Neubauer H."/>
            <person name="Schneider D."/>
            <person name="Hertel R."/>
            <person name="Daniel R."/>
        </authorList>
    </citation>
    <scope>NUCLEOTIDE SEQUENCE [LARGE SCALE GENOMIC DNA]</scope>
    <source>
        <strain evidence="2 3">LVF1</strain>
    </source>
</reference>
<evidence type="ECO:0000256" key="1">
    <source>
        <dbReference type="SAM" id="SignalP"/>
    </source>
</evidence>
<dbReference type="PANTHER" id="PTHR40590">
    <property type="entry name" value="CYTOPLASMIC PROTEIN-RELATED"/>
    <property type="match status" value="1"/>
</dbReference>
<evidence type="ECO:0000313" key="2">
    <source>
        <dbReference type="EMBL" id="QTC88463.1"/>
    </source>
</evidence>